<reference evidence="11 12" key="1">
    <citation type="journal article" date="2018" name="Syst. Appl. Microbiol.">
        <title>Ereboglobus luteus gen. nov. sp. nov. from cockroach guts, and new insights into the oxygen relationship of the genera Opitutus and Didymococcus (Verrucomicrobia: Opitutaceae).</title>
        <authorList>
            <person name="Tegtmeier D."/>
            <person name="Belitz A."/>
            <person name="Radek R."/>
            <person name="Heimerl T."/>
            <person name="Brune A."/>
        </authorList>
    </citation>
    <scope>NUCLEOTIDE SEQUENCE [LARGE SCALE GENOMIC DNA]</scope>
    <source>
        <strain evidence="11 12">Ho45</strain>
    </source>
</reference>
<evidence type="ECO:0000256" key="9">
    <source>
        <dbReference type="SAM" id="MobiDB-lite"/>
    </source>
</evidence>
<organism evidence="11 12">
    <name type="scientific">Ereboglobus luteus</name>
    <dbReference type="NCBI Taxonomy" id="1796921"/>
    <lineage>
        <taxon>Bacteria</taxon>
        <taxon>Pseudomonadati</taxon>
        <taxon>Verrucomicrobiota</taxon>
        <taxon>Opitutia</taxon>
        <taxon>Opitutales</taxon>
        <taxon>Opitutaceae</taxon>
        <taxon>Ereboglobus</taxon>
    </lineage>
</organism>
<evidence type="ECO:0000256" key="6">
    <source>
        <dbReference type="ARBA" id="ARBA00023163"/>
    </source>
</evidence>
<keyword evidence="7" id="KW-0067">ATP-binding</keyword>
<dbReference type="NCBIfam" id="NF006886">
    <property type="entry name" value="PRK09376.1"/>
    <property type="match status" value="1"/>
</dbReference>
<gene>
    <name evidence="7" type="primary">rho</name>
    <name evidence="11" type="ORF">CKA38_11505</name>
</gene>
<dbReference type="Gene3D" id="3.40.50.300">
    <property type="entry name" value="P-loop containing nucleotide triphosphate hydrolases"/>
    <property type="match status" value="1"/>
</dbReference>
<keyword evidence="7" id="KW-0547">Nucleotide-binding</keyword>
<feature type="binding site" evidence="7">
    <location>
        <position position="212"/>
    </location>
    <ligand>
        <name>ATP</name>
        <dbReference type="ChEBI" id="CHEBI:30616"/>
    </ligand>
</feature>
<dbReference type="Proteomes" id="UP000244896">
    <property type="component" value="Chromosome"/>
</dbReference>
<evidence type="ECO:0000256" key="1">
    <source>
        <dbReference type="ARBA" id="ARBA00022472"/>
    </source>
</evidence>
<dbReference type="Pfam" id="PF00006">
    <property type="entry name" value="ATP-synt_ab"/>
    <property type="match status" value="1"/>
</dbReference>
<dbReference type="PANTHER" id="PTHR46425">
    <property type="entry name" value="TRANSCRIPTION TERMINATION FACTOR RHO"/>
    <property type="match status" value="1"/>
</dbReference>
<dbReference type="GO" id="GO:0016787">
    <property type="term" value="F:hydrolase activity"/>
    <property type="evidence" value="ECO:0007669"/>
    <property type="project" value="UniProtKB-KW"/>
</dbReference>
<keyword evidence="4 7" id="KW-0694">RNA-binding</keyword>
<dbReference type="InterPro" id="IPR003593">
    <property type="entry name" value="AAA+_ATPase"/>
</dbReference>
<comment type="caution">
    <text evidence="7">Lacks conserved residue(s) required for the propagation of feature annotation.</text>
</comment>
<dbReference type="GO" id="GO:0008186">
    <property type="term" value="F:ATP-dependent activity, acting on RNA"/>
    <property type="evidence" value="ECO:0007669"/>
    <property type="project" value="InterPro"/>
</dbReference>
<dbReference type="PANTHER" id="PTHR46425:SF1">
    <property type="entry name" value="TRANSCRIPTION TERMINATION FACTOR RHO"/>
    <property type="match status" value="1"/>
</dbReference>
<keyword evidence="3 7" id="KW-0347">Helicase</keyword>
<dbReference type="InterPro" id="IPR012340">
    <property type="entry name" value="NA-bd_OB-fold"/>
</dbReference>
<evidence type="ECO:0000256" key="7">
    <source>
        <dbReference type="HAMAP-Rule" id="MF_01884"/>
    </source>
</evidence>
<comment type="similarity">
    <text evidence="7 8">Belongs to the Rho family.</text>
</comment>
<comment type="function">
    <text evidence="7">Facilitates transcription termination by a mechanism that involves Rho binding to the nascent RNA, activation of Rho's RNA-dependent ATPase activity, and release of the mRNA from the DNA template.</text>
</comment>
<feature type="domain" description="Rho RNA-BD" evidence="10">
    <location>
        <begin position="49"/>
        <end position="126"/>
    </location>
</feature>
<keyword evidence="1 7" id="KW-0806">Transcription termination</keyword>
<dbReference type="InterPro" id="IPR004665">
    <property type="entry name" value="Term_rho"/>
</dbReference>
<dbReference type="InterPro" id="IPR011113">
    <property type="entry name" value="Rho_RNA-bd"/>
</dbReference>
<dbReference type="OrthoDB" id="9805197at2"/>
<evidence type="ECO:0000256" key="5">
    <source>
        <dbReference type="ARBA" id="ARBA00023015"/>
    </source>
</evidence>
<dbReference type="EC" id="3.6.4.-" evidence="7"/>
<dbReference type="EMBL" id="CP023004">
    <property type="protein sequence ID" value="AWI09791.1"/>
    <property type="molecule type" value="Genomic_DNA"/>
</dbReference>
<evidence type="ECO:0000259" key="10">
    <source>
        <dbReference type="PROSITE" id="PS51856"/>
    </source>
</evidence>
<accession>A0A2U8E4L6</accession>
<feature type="binding site" evidence="7">
    <location>
        <begin position="169"/>
        <end position="174"/>
    </location>
    <ligand>
        <name>ATP</name>
        <dbReference type="ChEBI" id="CHEBI:30616"/>
    </ligand>
</feature>
<dbReference type="InterPro" id="IPR000194">
    <property type="entry name" value="ATPase_F1/V1/A1_a/bsu_nucl-bd"/>
</dbReference>
<dbReference type="GO" id="GO:0006353">
    <property type="term" value="P:DNA-templated transcription termination"/>
    <property type="evidence" value="ECO:0007669"/>
    <property type="project" value="UniProtKB-UniRule"/>
</dbReference>
<dbReference type="InterPro" id="IPR027417">
    <property type="entry name" value="P-loop_NTPase"/>
</dbReference>
<dbReference type="GO" id="GO:0003723">
    <property type="term" value="F:RNA binding"/>
    <property type="evidence" value="ECO:0007669"/>
    <property type="project" value="UniProtKB-UniRule"/>
</dbReference>
<evidence type="ECO:0000313" key="12">
    <source>
        <dbReference type="Proteomes" id="UP000244896"/>
    </source>
</evidence>
<dbReference type="HAMAP" id="MF_01884">
    <property type="entry name" value="Rho"/>
    <property type="match status" value="1"/>
</dbReference>
<keyword evidence="2 7" id="KW-0378">Hydrolase</keyword>
<evidence type="ECO:0000313" key="11">
    <source>
        <dbReference type="EMBL" id="AWI09791.1"/>
    </source>
</evidence>
<dbReference type="SUPFAM" id="SSF52540">
    <property type="entry name" value="P-loop containing nucleoside triphosphate hydrolases"/>
    <property type="match status" value="1"/>
</dbReference>
<feature type="region of interest" description="Disordered" evidence="9">
    <location>
        <begin position="1"/>
        <end position="48"/>
    </location>
</feature>
<feature type="compositionally biased region" description="Basic and acidic residues" evidence="9">
    <location>
        <begin position="1"/>
        <end position="13"/>
    </location>
</feature>
<dbReference type="GO" id="GO:0004386">
    <property type="term" value="F:helicase activity"/>
    <property type="evidence" value="ECO:0007669"/>
    <property type="project" value="UniProtKB-UniRule"/>
</dbReference>
<proteinExistence type="inferred from homology"/>
<dbReference type="Gene3D" id="2.40.50.140">
    <property type="entry name" value="Nucleic acid-binding proteins"/>
    <property type="match status" value="1"/>
</dbReference>
<dbReference type="PROSITE" id="PS51856">
    <property type="entry name" value="RHO_RNA_BD"/>
    <property type="match status" value="1"/>
</dbReference>
<protein>
    <recommendedName>
        <fullName evidence="7">Transcription termination factor Rho</fullName>
        <ecNumber evidence="7">3.6.4.-</ecNumber>
    </recommendedName>
    <alternativeName>
        <fullName evidence="7">ATP-dependent helicase Rho</fullName>
    </alternativeName>
</protein>
<evidence type="ECO:0000256" key="8">
    <source>
        <dbReference type="PROSITE-ProRule" id="PRU01203"/>
    </source>
</evidence>
<dbReference type="RefSeq" id="WP_108825605.1">
    <property type="nucleotide sequence ID" value="NZ_CP023004.1"/>
</dbReference>
<evidence type="ECO:0000256" key="3">
    <source>
        <dbReference type="ARBA" id="ARBA00022806"/>
    </source>
</evidence>
<evidence type="ECO:0000256" key="4">
    <source>
        <dbReference type="ARBA" id="ARBA00022884"/>
    </source>
</evidence>
<evidence type="ECO:0000256" key="2">
    <source>
        <dbReference type="ARBA" id="ARBA00022801"/>
    </source>
</evidence>
<keyword evidence="5 7" id="KW-0805">Transcription regulation</keyword>
<feature type="compositionally biased region" description="Low complexity" evidence="9">
    <location>
        <begin position="14"/>
        <end position="29"/>
    </location>
</feature>
<dbReference type="SMART" id="SM00382">
    <property type="entry name" value="AAA"/>
    <property type="match status" value="1"/>
</dbReference>
<dbReference type="KEGG" id="elut:CKA38_11505"/>
<sequence>MDKKDTPASDAPEKTPAQQAAPAAEAPATNPESVANPAPEPKPEKPDNTIRVEGVLDIDTQKGGNGQLLDLARYGKRRPTDVFVPKELIRRFKLRTGSVISGTAYPAEGKFPNPKMKFIEKVDGLEIDERRAKFDFNSLTTISPEKMLRMETKDERMTTRAVDLFCPVGKGTRGLIVAPPHTGKTTLLRDMALGVLENNPECHVMILLVDERPEEVTDFKRSVAAEIWASSNDEQIENHIRVADLCIERAKRLVETGKDVVLFLDSITRLARAHNNARHGGKTMSGGIDSRAMEKPRQLFAAARNTEEAGSLTIVASVLVETGSRMDDIIFQEFKGTGNMELVLDRKCAEMRLWPAINIASSGTRREELLIDAKSLDSIHFFRRALVQQRIEEATETMIMRLSKTKNNEEFLKLIAR</sequence>
<dbReference type="GO" id="GO:0005524">
    <property type="term" value="F:ATP binding"/>
    <property type="evidence" value="ECO:0007669"/>
    <property type="project" value="UniProtKB-UniRule"/>
</dbReference>
<keyword evidence="12" id="KW-1185">Reference proteome</keyword>
<dbReference type="Pfam" id="PF07497">
    <property type="entry name" value="Rho_RNA_bind"/>
    <property type="match status" value="1"/>
</dbReference>
<dbReference type="AlphaFoldDB" id="A0A2U8E4L6"/>
<name>A0A2U8E4L6_9BACT</name>
<keyword evidence="6 7" id="KW-0804">Transcription</keyword>
<comment type="subunit">
    <text evidence="7">Homohexamer. The homohexamer assembles into an open ring structure.</text>
</comment>